<evidence type="ECO:0000313" key="2">
    <source>
        <dbReference type="EMBL" id="RPD59292.1"/>
    </source>
</evidence>
<dbReference type="Pfam" id="PF12937">
    <property type="entry name" value="F-box-like"/>
    <property type="match status" value="1"/>
</dbReference>
<dbReference type="SUPFAM" id="SSF81383">
    <property type="entry name" value="F-box domain"/>
    <property type="match status" value="1"/>
</dbReference>
<protein>
    <recommendedName>
        <fullName evidence="1">F-box domain-containing protein</fullName>
    </recommendedName>
</protein>
<organism evidence="2 3">
    <name type="scientific">Lentinus tigrinus ALCF2SS1-6</name>
    <dbReference type="NCBI Taxonomy" id="1328759"/>
    <lineage>
        <taxon>Eukaryota</taxon>
        <taxon>Fungi</taxon>
        <taxon>Dikarya</taxon>
        <taxon>Basidiomycota</taxon>
        <taxon>Agaricomycotina</taxon>
        <taxon>Agaricomycetes</taxon>
        <taxon>Polyporales</taxon>
        <taxon>Polyporaceae</taxon>
        <taxon>Lentinus</taxon>
    </lineage>
</organism>
<dbReference type="Gene3D" id="1.20.1280.50">
    <property type="match status" value="1"/>
</dbReference>
<dbReference type="InterPro" id="IPR036047">
    <property type="entry name" value="F-box-like_dom_sf"/>
</dbReference>
<dbReference type="EMBL" id="ML122271">
    <property type="protein sequence ID" value="RPD59292.1"/>
    <property type="molecule type" value="Genomic_DNA"/>
</dbReference>
<keyword evidence="3" id="KW-1185">Reference proteome</keyword>
<evidence type="ECO:0000313" key="3">
    <source>
        <dbReference type="Proteomes" id="UP000313359"/>
    </source>
</evidence>
<proteinExistence type="predicted"/>
<sequence>MAQRDDFAYYADGSSPFPTFDSHLTPDDRSHLASLDPKQVHETTRIKIDELLNRVRSLSSVCNAAAPINRILPPDVLMGVFSYLEPSFRRPVMLNVLHVCRLWRHLLLRSTAFWGRVAGGFRDPTKIRPDGVALFHTTLQRTHNTPLTITLDYVNSAITKTLVLHASHIVSLTITVTPEGLNIFNGRFEQEGMPLLERLDISHSTKGEASLCPNLLLKKTLFPRLRFLRHPFDTLEVTSIDGQLRDLVLFGCECPLCAHFTPSRKEDVFARLTQLLERCTSLQSLVLNRIAPTLHLQTTDDRTISLPTLRYLSIVHHYTSVLLSSLIIPEACVVVILGMDATSMRIDNLFPRNPEAFRQLSFADRVRARFIKKPKKCLLQVFESYIGRSNVFFVSKDVRDRSWSNASMAYYRSLLRSMPRLRFIDFPEDARRMAIVLSKVTSGGCVCPHLEELEVQWQHWCDEDFKGWGTDSVGTSTLPGEDPWYWSGPMVLSIFCSYMRGMLSSRAAAGSPLKRLHLRMYRGFESAEYVDEESWELPVLKERILAQLGSDFECDLVISYCEDDYC</sequence>
<dbReference type="Proteomes" id="UP000313359">
    <property type="component" value="Unassembled WGS sequence"/>
</dbReference>
<feature type="domain" description="F-box" evidence="1">
    <location>
        <begin position="72"/>
        <end position="117"/>
    </location>
</feature>
<dbReference type="STRING" id="1328759.A0A5C2S6C4"/>
<accession>A0A5C2S6C4</accession>
<dbReference type="InterPro" id="IPR001810">
    <property type="entry name" value="F-box_dom"/>
</dbReference>
<dbReference type="AlphaFoldDB" id="A0A5C2S6C4"/>
<evidence type="ECO:0000259" key="1">
    <source>
        <dbReference type="Pfam" id="PF12937"/>
    </source>
</evidence>
<gene>
    <name evidence="2" type="ORF">L227DRAFT_601591</name>
</gene>
<reference evidence="2" key="1">
    <citation type="journal article" date="2018" name="Genome Biol. Evol.">
        <title>Genomics and development of Lentinus tigrinus, a white-rot wood-decaying mushroom with dimorphic fruiting bodies.</title>
        <authorList>
            <person name="Wu B."/>
            <person name="Xu Z."/>
            <person name="Knudson A."/>
            <person name="Carlson A."/>
            <person name="Chen N."/>
            <person name="Kovaka S."/>
            <person name="LaButti K."/>
            <person name="Lipzen A."/>
            <person name="Pennachio C."/>
            <person name="Riley R."/>
            <person name="Schakwitz W."/>
            <person name="Umezawa K."/>
            <person name="Ohm R.A."/>
            <person name="Grigoriev I.V."/>
            <person name="Nagy L.G."/>
            <person name="Gibbons J."/>
            <person name="Hibbett D."/>
        </authorList>
    </citation>
    <scope>NUCLEOTIDE SEQUENCE [LARGE SCALE GENOMIC DNA]</scope>
    <source>
        <strain evidence="2">ALCF2SS1-6</strain>
    </source>
</reference>
<name>A0A5C2S6C4_9APHY</name>
<dbReference type="OrthoDB" id="2744443at2759"/>